<evidence type="ECO:0000313" key="3">
    <source>
        <dbReference type="Proteomes" id="UP001059836"/>
    </source>
</evidence>
<reference evidence="2" key="1">
    <citation type="journal article" date="2021" name="Nat. Microbiol.">
        <title>Cocultivation of an ultrasmall environmental parasitic bacterium with lytic ability against bacteria associated with wastewater foams.</title>
        <authorList>
            <person name="Batinovic S."/>
            <person name="Rose J.J.A."/>
            <person name="Ratcliffe J."/>
            <person name="Seviour R.J."/>
            <person name="Petrovski S."/>
        </authorList>
    </citation>
    <scope>NUCLEOTIDE SEQUENCE</scope>
    <source>
        <strain evidence="2">CON9</strain>
    </source>
</reference>
<dbReference type="Proteomes" id="UP001059836">
    <property type="component" value="Chromosome"/>
</dbReference>
<dbReference type="RefSeq" id="WP_213249059.1">
    <property type="nucleotide sequence ID" value="NZ_CP045806.1"/>
</dbReference>
<accession>A0ABX6IH00</accession>
<sequence>MGSLTMMTTHRRPPTAVSSRRRVPVIVGALCALLLPGCSVDGQAQSAPPAESLAPRLVSADSFPHGASRVPEPAVAAVIADVAGPSGTVDPSSCRAPGVEAAGAAANVGPDAGSEPGSTPGSGSSDGSRPSTGAMGTGNLTVLIAYAPSGLDAFDDYVSRCGRFATTTAGAGSQITLRALSAPAVGGGTDTRALARTVTTGGPGRAMTYAITTLIAQRDGVRVYVEHRRQGAGADAGQIGAEPEALLRRAAAAAWRDRG</sequence>
<feature type="compositionally biased region" description="Low complexity" evidence="1">
    <location>
        <begin position="102"/>
        <end position="133"/>
    </location>
</feature>
<evidence type="ECO:0000256" key="1">
    <source>
        <dbReference type="SAM" id="MobiDB-lite"/>
    </source>
</evidence>
<feature type="region of interest" description="Disordered" evidence="1">
    <location>
        <begin position="102"/>
        <end position="134"/>
    </location>
</feature>
<name>A0ABX6IH00_9ACTN</name>
<dbReference type="EMBL" id="CP045809">
    <property type="protein sequence ID" value="QHN35130.1"/>
    <property type="molecule type" value="Genomic_DNA"/>
</dbReference>
<organism evidence="2 3">
    <name type="scientific">Gordonia pseudamarae</name>
    <dbReference type="NCBI Taxonomy" id="2831662"/>
    <lineage>
        <taxon>Bacteria</taxon>
        <taxon>Bacillati</taxon>
        <taxon>Actinomycetota</taxon>
        <taxon>Actinomycetes</taxon>
        <taxon>Mycobacteriales</taxon>
        <taxon>Gordoniaceae</taxon>
        <taxon>Gordonia</taxon>
    </lineage>
</organism>
<protein>
    <recommendedName>
        <fullName evidence="4">DUF5642 domain-containing protein</fullName>
    </recommendedName>
</protein>
<gene>
    <name evidence="2" type="ORF">GII31_09720</name>
</gene>
<evidence type="ECO:0000313" key="2">
    <source>
        <dbReference type="EMBL" id="QHN35130.1"/>
    </source>
</evidence>
<keyword evidence="3" id="KW-1185">Reference proteome</keyword>
<evidence type="ECO:0008006" key="4">
    <source>
        <dbReference type="Google" id="ProtNLM"/>
    </source>
</evidence>
<proteinExistence type="predicted"/>